<keyword evidence="1" id="KW-0479">Metal-binding</keyword>
<dbReference type="InterPro" id="IPR018247">
    <property type="entry name" value="EF_Hand_1_Ca_BS"/>
</dbReference>
<dbReference type="InterPro" id="IPR011992">
    <property type="entry name" value="EF-hand-dom_pair"/>
</dbReference>
<evidence type="ECO:0000256" key="2">
    <source>
        <dbReference type="ARBA" id="ARBA00022737"/>
    </source>
</evidence>
<name>A0A8K0GNH9_IGNLU</name>
<dbReference type="AlphaFoldDB" id="A0A8K0GNH9"/>
<dbReference type="PROSITE" id="PS00018">
    <property type="entry name" value="EF_HAND_1"/>
    <property type="match status" value="1"/>
</dbReference>
<comment type="caution">
    <text evidence="5">The sequence shown here is derived from an EMBL/GenBank/DDBJ whole genome shotgun (WGS) entry which is preliminary data.</text>
</comment>
<proteinExistence type="predicted"/>
<dbReference type="GO" id="GO:0005509">
    <property type="term" value="F:calcium ion binding"/>
    <property type="evidence" value="ECO:0007669"/>
    <property type="project" value="InterPro"/>
</dbReference>
<evidence type="ECO:0000313" key="5">
    <source>
        <dbReference type="EMBL" id="KAF2906151.1"/>
    </source>
</evidence>
<dbReference type="PANTHER" id="PTHR23055">
    <property type="entry name" value="CALCIUM BINDING PROTEINS"/>
    <property type="match status" value="1"/>
</dbReference>
<sequence>MVNRRKRGSAGKFFAFTETLKKKGCKSVGVHLDTSLDSKEEKRFRKKYSNLSKQLSKQLPLTLDEVECLMIIYYKFQKAAGGHSQPGMTKLQLKDILQAAFDITSADMIESVAYILDKSPSPYMAIENWVRGMALFLRGTFEEKVWHCFNVYDMYADGCINKDRMVNLMSGSVIGEEDTEDVVKDLVDIIIKKLDVDRDGKITYEDFKQCIKQQPLLMECLGQCLPTRLAATAFLISFTPYIGKL</sequence>
<feature type="domain" description="EF-hand" evidence="4">
    <location>
        <begin position="182"/>
        <end position="217"/>
    </location>
</feature>
<dbReference type="InterPro" id="IPR028846">
    <property type="entry name" value="Recoverin"/>
</dbReference>
<keyword evidence="6" id="KW-1185">Reference proteome</keyword>
<evidence type="ECO:0000256" key="1">
    <source>
        <dbReference type="ARBA" id="ARBA00022723"/>
    </source>
</evidence>
<dbReference type="Pfam" id="PF13499">
    <property type="entry name" value="EF-hand_7"/>
    <property type="match status" value="1"/>
</dbReference>
<dbReference type="Proteomes" id="UP000801492">
    <property type="component" value="Unassembled WGS sequence"/>
</dbReference>
<evidence type="ECO:0000256" key="3">
    <source>
        <dbReference type="ARBA" id="ARBA00022837"/>
    </source>
</evidence>
<evidence type="ECO:0000259" key="4">
    <source>
        <dbReference type="PROSITE" id="PS50222"/>
    </source>
</evidence>
<dbReference type="Gene3D" id="1.10.238.10">
    <property type="entry name" value="EF-hand"/>
    <property type="match status" value="1"/>
</dbReference>
<keyword evidence="2" id="KW-0677">Repeat</keyword>
<dbReference type="OrthoDB" id="191686at2759"/>
<dbReference type="InterPro" id="IPR002048">
    <property type="entry name" value="EF_hand_dom"/>
</dbReference>
<dbReference type="PROSITE" id="PS50222">
    <property type="entry name" value="EF_HAND_2"/>
    <property type="match status" value="1"/>
</dbReference>
<keyword evidence="3" id="KW-0106">Calcium</keyword>
<organism evidence="5 6">
    <name type="scientific">Ignelater luminosus</name>
    <name type="common">Cucubano</name>
    <name type="synonym">Pyrophorus luminosus</name>
    <dbReference type="NCBI Taxonomy" id="2038154"/>
    <lineage>
        <taxon>Eukaryota</taxon>
        <taxon>Metazoa</taxon>
        <taxon>Ecdysozoa</taxon>
        <taxon>Arthropoda</taxon>
        <taxon>Hexapoda</taxon>
        <taxon>Insecta</taxon>
        <taxon>Pterygota</taxon>
        <taxon>Neoptera</taxon>
        <taxon>Endopterygota</taxon>
        <taxon>Coleoptera</taxon>
        <taxon>Polyphaga</taxon>
        <taxon>Elateriformia</taxon>
        <taxon>Elateroidea</taxon>
        <taxon>Elateridae</taxon>
        <taxon>Agrypninae</taxon>
        <taxon>Pyrophorini</taxon>
        <taxon>Ignelater</taxon>
    </lineage>
</organism>
<accession>A0A8K0GNH9</accession>
<dbReference type="SUPFAM" id="SSF47473">
    <property type="entry name" value="EF-hand"/>
    <property type="match status" value="1"/>
</dbReference>
<evidence type="ECO:0000313" key="6">
    <source>
        <dbReference type="Proteomes" id="UP000801492"/>
    </source>
</evidence>
<gene>
    <name evidence="5" type="ORF">ILUMI_00024</name>
</gene>
<dbReference type="EMBL" id="VTPC01000009">
    <property type="protein sequence ID" value="KAF2906151.1"/>
    <property type="molecule type" value="Genomic_DNA"/>
</dbReference>
<dbReference type="CDD" id="cd00051">
    <property type="entry name" value="EFh"/>
    <property type="match status" value="1"/>
</dbReference>
<protein>
    <recommendedName>
        <fullName evidence="4">EF-hand domain-containing protein</fullName>
    </recommendedName>
</protein>
<dbReference type="SMART" id="SM00054">
    <property type="entry name" value="EFh"/>
    <property type="match status" value="1"/>
</dbReference>
<dbReference type="PANTHER" id="PTHR23055:SF190">
    <property type="entry name" value="AT17667P-RELATED"/>
    <property type="match status" value="1"/>
</dbReference>
<reference evidence="5" key="1">
    <citation type="submission" date="2019-08" db="EMBL/GenBank/DDBJ databases">
        <title>The genome of the North American firefly Photinus pyralis.</title>
        <authorList>
            <consortium name="Photinus pyralis genome working group"/>
            <person name="Fallon T.R."/>
            <person name="Sander Lower S.E."/>
            <person name="Weng J.-K."/>
        </authorList>
    </citation>
    <scope>NUCLEOTIDE SEQUENCE</scope>
    <source>
        <strain evidence="5">TRF0915ILg1</strain>
        <tissue evidence="5">Whole body</tissue>
    </source>
</reference>